<dbReference type="PANTHER" id="PTHR34391">
    <property type="entry name" value="UPF0658 GOLGI APPARATUS MEMBRANE PROTEIN C1952.10C-RELATED"/>
    <property type="match status" value="1"/>
</dbReference>
<comment type="caution">
    <text evidence="3">The sequence shown here is derived from an EMBL/GenBank/DDBJ whole genome shotgun (WGS) entry which is preliminary data.</text>
</comment>
<evidence type="ECO:0000313" key="4">
    <source>
        <dbReference type="Proteomes" id="UP000054988"/>
    </source>
</evidence>
<dbReference type="EMBL" id="LATX01002203">
    <property type="protein sequence ID" value="KTB32830.1"/>
    <property type="molecule type" value="Genomic_DNA"/>
</dbReference>
<organism evidence="3 4">
    <name type="scientific">Moniliophthora roreri</name>
    <name type="common">Frosty pod rot fungus</name>
    <name type="synonym">Monilia roreri</name>
    <dbReference type="NCBI Taxonomy" id="221103"/>
    <lineage>
        <taxon>Eukaryota</taxon>
        <taxon>Fungi</taxon>
        <taxon>Dikarya</taxon>
        <taxon>Basidiomycota</taxon>
        <taxon>Agaricomycotina</taxon>
        <taxon>Agaricomycetes</taxon>
        <taxon>Agaricomycetidae</taxon>
        <taxon>Agaricales</taxon>
        <taxon>Marasmiineae</taxon>
        <taxon>Marasmiaceae</taxon>
        <taxon>Moniliophthora</taxon>
    </lineage>
</organism>
<feature type="transmembrane region" description="Helical" evidence="2">
    <location>
        <begin position="135"/>
        <end position="154"/>
    </location>
</feature>
<evidence type="ECO:0000313" key="3">
    <source>
        <dbReference type="EMBL" id="KTB32830.1"/>
    </source>
</evidence>
<dbReference type="Proteomes" id="UP000054988">
    <property type="component" value="Unassembled WGS sequence"/>
</dbReference>
<feature type="transmembrane region" description="Helical" evidence="2">
    <location>
        <begin position="360"/>
        <end position="380"/>
    </location>
</feature>
<dbReference type="GO" id="GO:0005794">
    <property type="term" value="C:Golgi apparatus"/>
    <property type="evidence" value="ECO:0007669"/>
    <property type="project" value="TreeGrafter"/>
</dbReference>
<feature type="transmembrane region" description="Helical" evidence="2">
    <location>
        <begin position="323"/>
        <end position="340"/>
    </location>
</feature>
<feature type="compositionally biased region" description="Polar residues" evidence="1">
    <location>
        <begin position="423"/>
        <end position="442"/>
    </location>
</feature>
<name>A0A0W0F944_MONRR</name>
<gene>
    <name evidence="3" type="ORF">WG66_14633</name>
</gene>
<keyword evidence="2" id="KW-0812">Transmembrane</keyword>
<keyword evidence="2" id="KW-1133">Transmembrane helix</keyword>
<accession>A0A0W0F944</accession>
<reference evidence="3 4" key="1">
    <citation type="submission" date="2015-12" db="EMBL/GenBank/DDBJ databases">
        <title>Draft genome sequence of Moniliophthora roreri, the causal agent of frosty pod rot of cacao.</title>
        <authorList>
            <person name="Aime M.C."/>
            <person name="Diaz-Valderrama J.R."/>
            <person name="Kijpornyongpan T."/>
            <person name="Phillips-Mora W."/>
        </authorList>
    </citation>
    <scope>NUCLEOTIDE SEQUENCE [LARGE SCALE GENOMIC DNA]</scope>
    <source>
        <strain evidence="3 4">MCA 2952</strain>
    </source>
</reference>
<sequence>MAPEPLLATRAQRLFISTICIQAIVVLVMVAITFRLVEDEVSFTDGLKTLPCYLALFALAEIFELIMAFDALRMRNIIQLIGILLFHLALLVFAAVQVDQTKDAIVTMSGSDCEGPGALLNCDVPGSLWRRVQPYLIIAPCAIAVAWVAMCFWIKALYAEFGWAIFHIVGANPKMKTMYQVYQIMLCLCQSSAILTPELERESAQRNRGHDPDQSTGIHNPLNPLATVLLVMISQQHKAIPFTVELKVQKPSMDHNFTQFLRADLFSNSVKFDFFFFTAVTMQLLILVLDRDSAEFGVTIAAIPVVLTLLALCGLAVQREIKWLMTISLVLMLAAESYFFKLVRFYEPATRGQYNTTRVSLTIFTIVAFLLLFATFAVGLKTFADFDRGLAESKVNGGSYVPMHKMEILKGNDFIVEKPTRPTYTSQSSGGMQHNNSYTAGTTLGPRISIE</sequence>
<feature type="transmembrane region" description="Helical" evidence="2">
    <location>
        <begin position="272"/>
        <end position="290"/>
    </location>
</feature>
<protein>
    <submittedName>
        <fullName evidence="3">Uncharacterized protein</fullName>
    </submittedName>
</protein>
<evidence type="ECO:0000256" key="2">
    <source>
        <dbReference type="SAM" id="Phobius"/>
    </source>
</evidence>
<feature type="transmembrane region" description="Helical" evidence="2">
    <location>
        <begin position="54"/>
        <end position="72"/>
    </location>
</feature>
<keyword evidence="2" id="KW-0472">Membrane</keyword>
<feature type="transmembrane region" description="Helical" evidence="2">
    <location>
        <begin position="296"/>
        <end position="316"/>
    </location>
</feature>
<proteinExistence type="predicted"/>
<dbReference type="AlphaFoldDB" id="A0A0W0F944"/>
<feature type="region of interest" description="Disordered" evidence="1">
    <location>
        <begin position="423"/>
        <end position="451"/>
    </location>
</feature>
<dbReference type="InterPro" id="IPR040410">
    <property type="entry name" value="UPF0658_Golgi"/>
</dbReference>
<feature type="transmembrane region" description="Helical" evidence="2">
    <location>
        <begin position="77"/>
        <end position="98"/>
    </location>
</feature>
<feature type="transmembrane region" description="Helical" evidence="2">
    <location>
        <begin position="14"/>
        <end position="34"/>
    </location>
</feature>
<evidence type="ECO:0000256" key="1">
    <source>
        <dbReference type="SAM" id="MobiDB-lite"/>
    </source>
</evidence>
<dbReference type="PANTHER" id="PTHR34391:SF1">
    <property type="entry name" value="UPF0658 GOLGI APPARATUS MEMBRANE PROTEIN C1952.10C-RELATED"/>
    <property type="match status" value="1"/>
</dbReference>